<comment type="caution">
    <text evidence="2">The sequence shown here is derived from an EMBL/GenBank/DDBJ whole genome shotgun (WGS) entry which is preliminary data.</text>
</comment>
<evidence type="ECO:0000313" key="3">
    <source>
        <dbReference type="Proteomes" id="UP000319894"/>
    </source>
</evidence>
<organism evidence="2 3">
    <name type="scientific">Haloglomus irregulare</name>
    <dbReference type="NCBI Taxonomy" id="2234134"/>
    <lineage>
        <taxon>Archaea</taxon>
        <taxon>Methanobacteriati</taxon>
        <taxon>Methanobacteriota</taxon>
        <taxon>Stenosarchaea group</taxon>
        <taxon>Halobacteria</taxon>
        <taxon>Halobacteriales</taxon>
        <taxon>Natronomonadaceae</taxon>
        <taxon>Haloglomus</taxon>
    </lineage>
</organism>
<dbReference type="InParanoid" id="A0A554NDH1"/>
<proteinExistence type="predicted"/>
<dbReference type="AlphaFoldDB" id="A0A554NDH1"/>
<reference evidence="2 3" key="1">
    <citation type="submission" date="2018-06" db="EMBL/GenBank/DDBJ databases">
        <title>Natronomonas sp. F16-60 a new haloarchaeon isolated from a solar saltern of Isla Cristina, Huelva, Spain.</title>
        <authorList>
            <person name="Duran-Viseras A."/>
            <person name="Sanchez-Porro C."/>
            <person name="Ventosa A."/>
        </authorList>
    </citation>
    <scope>NUCLEOTIDE SEQUENCE [LARGE SCALE GENOMIC DNA]</scope>
    <source>
        <strain evidence="2 3">F16-60</strain>
    </source>
</reference>
<keyword evidence="3" id="KW-1185">Reference proteome</keyword>
<keyword evidence="1" id="KW-1133">Transmembrane helix</keyword>
<evidence type="ECO:0000256" key="1">
    <source>
        <dbReference type="SAM" id="Phobius"/>
    </source>
</evidence>
<keyword evidence="1" id="KW-0472">Membrane</keyword>
<name>A0A554NDH1_9EURY</name>
<sequence>METDADPAGVAVALALGVAIGAALALPALPPGGLGVAVGSVELDTVGTVLVVSALSVLLLPLGLFSLYQLFSLADR</sequence>
<dbReference type="EMBL" id="QMDX01000002">
    <property type="protein sequence ID" value="TSD15408.1"/>
    <property type="molecule type" value="Genomic_DNA"/>
</dbReference>
<accession>A0A554NDH1</accession>
<gene>
    <name evidence="2" type="ORF">DP107_06095</name>
</gene>
<dbReference type="RefSeq" id="WP_144261248.1">
    <property type="nucleotide sequence ID" value="NZ_QMDX01000002.1"/>
</dbReference>
<feature type="transmembrane region" description="Helical" evidence="1">
    <location>
        <begin position="49"/>
        <end position="71"/>
    </location>
</feature>
<keyword evidence="1" id="KW-0812">Transmembrane</keyword>
<protein>
    <submittedName>
        <fullName evidence="2">Uncharacterized protein</fullName>
    </submittedName>
</protein>
<dbReference type="Proteomes" id="UP000319894">
    <property type="component" value="Unassembled WGS sequence"/>
</dbReference>
<evidence type="ECO:0000313" key="2">
    <source>
        <dbReference type="EMBL" id="TSD15408.1"/>
    </source>
</evidence>